<reference evidence="9 10" key="1">
    <citation type="journal article" date="2019" name="Nat. Ecol. Evol.">
        <title>Megaphylogeny resolves global patterns of mushroom evolution.</title>
        <authorList>
            <person name="Varga T."/>
            <person name="Krizsan K."/>
            <person name="Foldi C."/>
            <person name="Dima B."/>
            <person name="Sanchez-Garcia M."/>
            <person name="Sanchez-Ramirez S."/>
            <person name="Szollosi G.J."/>
            <person name="Szarkandi J.G."/>
            <person name="Papp V."/>
            <person name="Albert L."/>
            <person name="Andreopoulos W."/>
            <person name="Angelini C."/>
            <person name="Antonin V."/>
            <person name="Barry K.W."/>
            <person name="Bougher N.L."/>
            <person name="Buchanan P."/>
            <person name="Buyck B."/>
            <person name="Bense V."/>
            <person name="Catcheside P."/>
            <person name="Chovatia M."/>
            <person name="Cooper J."/>
            <person name="Damon W."/>
            <person name="Desjardin D."/>
            <person name="Finy P."/>
            <person name="Geml J."/>
            <person name="Haridas S."/>
            <person name="Hughes K."/>
            <person name="Justo A."/>
            <person name="Karasinski D."/>
            <person name="Kautmanova I."/>
            <person name="Kiss B."/>
            <person name="Kocsube S."/>
            <person name="Kotiranta H."/>
            <person name="LaButti K.M."/>
            <person name="Lechner B.E."/>
            <person name="Liimatainen K."/>
            <person name="Lipzen A."/>
            <person name="Lukacs Z."/>
            <person name="Mihaltcheva S."/>
            <person name="Morgado L.N."/>
            <person name="Niskanen T."/>
            <person name="Noordeloos M.E."/>
            <person name="Ohm R.A."/>
            <person name="Ortiz-Santana B."/>
            <person name="Ovrebo C."/>
            <person name="Racz N."/>
            <person name="Riley R."/>
            <person name="Savchenko A."/>
            <person name="Shiryaev A."/>
            <person name="Soop K."/>
            <person name="Spirin V."/>
            <person name="Szebenyi C."/>
            <person name="Tomsovsky M."/>
            <person name="Tulloss R.E."/>
            <person name="Uehling J."/>
            <person name="Grigoriev I.V."/>
            <person name="Vagvolgyi C."/>
            <person name="Papp T."/>
            <person name="Martin F.M."/>
            <person name="Miettinen O."/>
            <person name="Hibbett D.S."/>
            <person name="Nagy L.G."/>
        </authorList>
    </citation>
    <scope>NUCLEOTIDE SEQUENCE [LARGE SCALE GENOMIC DNA]</scope>
    <source>
        <strain evidence="9 10">CBS 121175</strain>
    </source>
</reference>
<comment type="cofactor">
    <cofactor evidence="1">
        <name>heme</name>
        <dbReference type="ChEBI" id="CHEBI:30413"/>
    </cofactor>
</comment>
<proteinExistence type="inferred from homology"/>
<dbReference type="InterPro" id="IPR036396">
    <property type="entry name" value="Cyt_P450_sf"/>
</dbReference>
<dbReference type="GO" id="GO:0005506">
    <property type="term" value="F:iron ion binding"/>
    <property type="evidence" value="ECO:0007669"/>
    <property type="project" value="InterPro"/>
</dbReference>
<dbReference type="Gene3D" id="1.10.630.10">
    <property type="entry name" value="Cytochrome P450"/>
    <property type="match status" value="1"/>
</dbReference>
<evidence type="ECO:0000256" key="6">
    <source>
        <dbReference type="ARBA" id="ARBA00023002"/>
    </source>
</evidence>
<dbReference type="PRINTS" id="PR00463">
    <property type="entry name" value="EP450I"/>
</dbReference>
<keyword evidence="7" id="KW-0408">Iron</keyword>
<evidence type="ECO:0000256" key="4">
    <source>
        <dbReference type="ARBA" id="ARBA00022617"/>
    </source>
</evidence>
<dbReference type="Proteomes" id="UP000307440">
    <property type="component" value="Unassembled WGS sequence"/>
</dbReference>
<dbReference type="EMBL" id="ML210406">
    <property type="protein sequence ID" value="TFK18377.1"/>
    <property type="molecule type" value="Genomic_DNA"/>
</dbReference>
<dbReference type="InterPro" id="IPR001128">
    <property type="entry name" value="Cyt_P450"/>
</dbReference>
<dbReference type="InterPro" id="IPR002401">
    <property type="entry name" value="Cyt_P450_E_grp-I"/>
</dbReference>
<comment type="similarity">
    <text evidence="3">Belongs to the cytochrome P450 family.</text>
</comment>
<dbReference type="InterPro" id="IPR050364">
    <property type="entry name" value="Cytochrome_P450_fung"/>
</dbReference>
<dbReference type="STRING" id="230819.A0A5C3KF04"/>
<evidence type="ECO:0000256" key="2">
    <source>
        <dbReference type="ARBA" id="ARBA00005179"/>
    </source>
</evidence>
<dbReference type="GO" id="GO:0020037">
    <property type="term" value="F:heme binding"/>
    <property type="evidence" value="ECO:0007669"/>
    <property type="project" value="InterPro"/>
</dbReference>
<organism evidence="9 10">
    <name type="scientific">Coprinopsis marcescibilis</name>
    <name type="common">Agaric fungus</name>
    <name type="synonym">Psathyrella marcescibilis</name>
    <dbReference type="NCBI Taxonomy" id="230819"/>
    <lineage>
        <taxon>Eukaryota</taxon>
        <taxon>Fungi</taxon>
        <taxon>Dikarya</taxon>
        <taxon>Basidiomycota</taxon>
        <taxon>Agaricomycotina</taxon>
        <taxon>Agaricomycetes</taxon>
        <taxon>Agaricomycetidae</taxon>
        <taxon>Agaricales</taxon>
        <taxon>Agaricineae</taxon>
        <taxon>Psathyrellaceae</taxon>
        <taxon>Coprinopsis</taxon>
    </lineage>
</organism>
<dbReference type="Pfam" id="PF00067">
    <property type="entry name" value="p450"/>
    <property type="match status" value="1"/>
</dbReference>
<name>A0A5C3KF04_COPMA</name>
<keyword evidence="10" id="KW-1185">Reference proteome</keyword>
<keyword evidence="4" id="KW-0349">Heme</keyword>
<evidence type="ECO:0000313" key="9">
    <source>
        <dbReference type="EMBL" id="TFK18377.1"/>
    </source>
</evidence>
<gene>
    <name evidence="9" type="ORF">FA15DRAFT_730124</name>
</gene>
<evidence type="ECO:0000313" key="10">
    <source>
        <dbReference type="Proteomes" id="UP000307440"/>
    </source>
</evidence>
<keyword evidence="8" id="KW-0503">Monooxygenase</keyword>
<dbReference type="PANTHER" id="PTHR46300:SF7">
    <property type="entry name" value="P450, PUTATIVE (EUROFUNG)-RELATED"/>
    <property type="match status" value="1"/>
</dbReference>
<dbReference type="PANTHER" id="PTHR46300">
    <property type="entry name" value="P450, PUTATIVE (EUROFUNG)-RELATED-RELATED"/>
    <property type="match status" value="1"/>
</dbReference>
<keyword evidence="5" id="KW-0479">Metal-binding</keyword>
<dbReference type="GO" id="GO:0016705">
    <property type="term" value="F:oxidoreductase activity, acting on paired donors, with incorporation or reduction of molecular oxygen"/>
    <property type="evidence" value="ECO:0007669"/>
    <property type="project" value="InterPro"/>
</dbReference>
<keyword evidence="6" id="KW-0560">Oxidoreductase</keyword>
<evidence type="ECO:0000256" key="5">
    <source>
        <dbReference type="ARBA" id="ARBA00022723"/>
    </source>
</evidence>
<evidence type="ECO:0000256" key="8">
    <source>
        <dbReference type="ARBA" id="ARBA00023033"/>
    </source>
</evidence>
<evidence type="ECO:0000256" key="1">
    <source>
        <dbReference type="ARBA" id="ARBA00001971"/>
    </source>
</evidence>
<comment type="pathway">
    <text evidence="2">Secondary metabolite biosynthesis.</text>
</comment>
<dbReference type="GO" id="GO:0004497">
    <property type="term" value="F:monooxygenase activity"/>
    <property type="evidence" value="ECO:0007669"/>
    <property type="project" value="UniProtKB-KW"/>
</dbReference>
<dbReference type="AlphaFoldDB" id="A0A5C3KF04"/>
<evidence type="ECO:0000256" key="3">
    <source>
        <dbReference type="ARBA" id="ARBA00010617"/>
    </source>
</evidence>
<evidence type="ECO:0000256" key="7">
    <source>
        <dbReference type="ARBA" id="ARBA00023004"/>
    </source>
</evidence>
<accession>A0A5C3KF04</accession>
<dbReference type="SUPFAM" id="SSF48264">
    <property type="entry name" value="Cytochrome P450"/>
    <property type="match status" value="1"/>
</dbReference>
<protein>
    <submittedName>
        <fullName evidence="9">Cytochrome P450</fullName>
    </submittedName>
</protein>
<dbReference type="OrthoDB" id="2789670at2759"/>
<sequence>MYINTFGQGIVIVSTLPIALTLLETRSLNNSDRGALPSFDLHVRFNMDFNWVFSLMPYGSSWRAHRRAFHQFVNQKEAPVYLPIIEQECLSHLRSLSDDASKVFETNRMYFGLVLMRISYGSSDFEYNKRLLEDSEAIVERSSATTIPGSLLVNVFPVLRFVPDWFPGTAWKKYLQEGAVINRRLVPGPYVLLIQVQINNQGQEAFPSVVKGLVENLGPEEDNGYAERETVAMNVLAQSYIAGADTTNSAMCALYAALLMHPEVQRKAQAEIDSVTGGDRLPTPEDTSTNHCVRLSSSNVTVRHG</sequence>